<keyword evidence="2" id="KW-1185">Reference proteome</keyword>
<dbReference type="EMBL" id="LZZM01000185">
    <property type="protein sequence ID" value="OOM75460.1"/>
    <property type="molecule type" value="Genomic_DNA"/>
</dbReference>
<comment type="caution">
    <text evidence="1">The sequence shown here is derived from an EMBL/GenBank/DDBJ whole genome shotgun (WGS) entry which is preliminary data.</text>
</comment>
<reference evidence="1 2" key="1">
    <citation type="submission" date="2016-05" db="EMBL/GenBank/DDBJ databases">
        <title>Microbial solvent formation.</title>
        <authorList>
            <person name="Poehlein A."/>
            <person name="Montoya Solano J.D."/>
            <person name="Flitsch S."/>
            <person name="Krabben P."/>
            <person name="Duerre P."/>
            <person name="Daniel R."/>
        </authorList>
    </citation>
    <scope>NUCLEOTIDE SEQUENCE [LARGE SCALE GENOMIC DNA]</scope>
    <source>
        <strain evidence="1 2">DSM 2619</strain>
    </source>
</reference>
<dbReference type="RefSeq" id="WP_278281664.1">
    <property type="nucleotide sequence ID" value="NZ_LZZM01000185.1"/>
</dbReference>
<gene>
    <name evidence="1" type="ORF">CLPUN_32710</name>
</gene>
<accession>A0A1S8TCD3</accession>
<dbReference type="STRING" id="29367.CLPUN_32710"/>
<evidence type="ECO:0000313" key="1">
    <source>
        <dbReference type="EMBL" id="OOM75460.1"/>
    </source>
</evidence>
<proteinExistence type="predicted"/>
<organism evidence="1 2">
    <name type="scientific">Clostridium puniceum</name>
    <dbReference type="NCBI Taxonomy" id="29367"/>
    <lineage>
        <taxon>Bacteria</taxon>
        <taxon>Bacillati</taxon>
        <taxon>Bacillota</taxon>
        <taxon>Clostridia</taxon>
        <taxon>Eubacteriales</taxon>
        <taxon>Clostridiaceae</taxon>
        <taxon>Clostridium</taxon>
    </lineage>
</organism>
<sequence>MNLKIFTDYVQLMKKYDKTVIFKGLMLFKHSLKYVISFDKGRI</sequence>
<dbReference type="Proteomes" id="UP000190890">
    <property type="component" value="Unassembled WGS sequence"/>
</dbReference>
<evidence type="ECO:0000313" key="2">
    <source>
        <dbReference type="Proteomes" id="UP000190890"/>
    </source>
</evidence>
<protein>
    <submittedName>
        <fullName evidence="1">Uncharacterized protein</fullName>
    </submittedName>
</protein>
<dbReference type="AlphaFoldDB" id="A0A1S8TCD3"/>
<name>A0A1S8TCD3_9CLOT</name>